<reference evidence="1 2" key="1">
    <citation type="submission" date="2020-01" db="EMBL/GenBank/DDBJ databases">
        <authorList>
            <person name="Gupta K D."/>
        </authorList>
    </citation>
    <scope>NUCLEOTIDE SEQUENCE [LARGE SCALE GENOMIC DNA]</scope>
</reference>
<dbReference type="Gene3D" id="1.20.1280.50">
    <property type="match status" value="1"/>
</dbReference>
<accession>A0A8S0WU14</accession>
<comment type="caution">
    <text evidence="1">The sequence shown here is derived from an EMBL/GenBank/DDBJ whole genome shotgun (WGS) entry which is preliminary data.</text>
</comment>
<sequence length="567" mass="64794">MVDRRMNSTRRISGSDDTLELPADVLSHVFALNADMGQDQAEIPRESVSEWPPRALTIIRDASHVCRSWRNLILFSPTLWGKLIDIDYLSHISDEAAQEILSRAGNALLTVKAQIKIRDKATDNAARSLLSHVLEANWDRIEKLSVHVFKAHRTEPHYWPQFYMPARSLKSFQLYFVSYFTMEHVLPFDGRRLFDGVAPQLRSIDLGNRMEIDPGASWLSHIRYIRIYDAPMPLSRWLDLLSATTMLESLVIHFSSIDQQSPDLENCCFVRLPYLTRLAVSHRLFDVAALLGHLEVPPRCLVDIITTDPERIKSADDIDLVKDVLGTYAKAWITHFSEQPQLCLSVLRRGFCVKQYIQGTEKNPVWCFCLDVSCSSDHDLHSVLPYLDAFAGINFDHISELALEISGSWTLDTEHCVESNPSIPRFISRLQNVECMYTTIKSVDTLIRMTYHHSVLFPVLSRLKLGDIWSIYGRLMGPENAPAKVVRCFLEWRESKGHPIQLLDLTHCDLIPDLSSLDNMATGMKIRWKSYRFASECEPEYICGSGRQDVLANLRPHELVDGTWVLT</sequence>
<protein>
    <recommendedName>
        <fullName evidence="3">F-box domain-containing protein</fullName>
    </recommendedName>
</protein>
<dbReference type="Proteomes" id="UP000467700">
    <property type="component" value="Unassembled WGS sequence"/>
</dbReference>
<dbReference type="EMBL" id="CACVBS010000106">
    <property type="protein sequence ID" value="CAA7271348.1"/>
    <property type="molecule type" value="Genomic_DNA"/>
</dbReference>
<keyword evidence="2" id="KW-1185">Reference proteome</keyword>
<proteinExistence type="predicted"/>
<organism evidence="1 2">
    <name type="scientific">Cyclocybe aegerita</name>
    <name type="common">Black poplar mushroom</name>
    <name type="synonym">Agrocybe aegerita</name>
    <dbReference type="NCBI Taxonomy" id="1973307"/>
    <lineage>
        <taxon>Eukaryota</taxon>
        <taxon>Fungi</taxon>
        <taxon>Dikarya</taxon>
        <taxon>Basidiomycota</taxon>
        <taxon>Agaricomycotina</taxon>
        <taxon>Agaricomycetes</taxon>
        <taxon>Agaricomycetidae</taxon>
        <taxon>Agaricales</taxon>
        <taxon>Agaricineae</taxon>
        <taxon>Bolbitiaceae</taxon>
        <taxon>Cyclocybe</taxon>
    </lineage>
</organism>
<name>A0A8S0WU14_CYCAE</name>
<evidence type="ECO:0000313" key="1">
    <source>
        <dbReference type="EMBL" id="CAA7271348.1"/>
    </source>
</evidence>
<evidence type="ECO:0008006" key="3">
    <source>
        <dbReference type="Google" id="ProtNLM"/>
    </source>
</evidence>
<evidence type="ECO:0000313" key="2">
    <source>
        <dbReference type="Proteomes" id="UP000467700"/>
    </source>
</evidence>
<gene>
    <name evidence="1" type="ORF">AAE3_LOCUS13598</name>
</gene>
<dbReference type="AlphaFoldDB" id="A0A8S0WU14"/>
<dbReference type="OrthoDB" id="3058706at2759"/>